<dbReference type="Pfam" id="PF00496">
    <property type="entry name" value="SBP_bac_5"/>
    <property type="match status" value="1"/>
</dbReference>
<dbReference type="RefSeq" id="WP_077846025.1">
    <property type="nucleotide sequence ID" value="NZ_LZZM01000043.1"/>
</dbReference>
<dbReference type="EMBL" id="LZZM01000043">
    <property type="protein sequence ID" value="OOM81882.1"/>
    <property type="molecule type" value="Genomic_DNA"/>
</dbReference>
<dbReference type="Gene3D" id="3.40.190.10">
    <property type="entry name" value="Periplasmic binding protein-like II"/>
    <property type="match status" value="1"/>
</dbReference>
<evidence type="ECO:0000259" key="6">
    <source>
        <dbReference type="Pfam" id="PF00496"/>
    </source>
</evidence>
<dbReference type="GO" id="GO:0030288">
    <property type="term" value="C:outer membrane-bounded periplasmic space"/>
    <property type="evidence" value="ECO:0007669"/>
    <property type="project" value="UniProtKB-ARBA"/>
</dbReference>
<dbReference type="OrthoDB" id="9801912at2"/>
<protein>
    <submittedName>
        <fullName evidence="7">Oligopeptide-binding protein OppA</fullName>
    </submittedName>
</protein>
<dbReference type="PANTHER" id="PTHR30290:SF10">
    <property type="entry name" value="PERIPLASMIC OLIGOPEPTIDE-BINDING PROTEIN-RELATED"/>
    <property type="match status" value="1"/>
</dbReference>
<dbReference type="FunFam" id="3.10.105.10:FF:000001">
    <property type="entry name" value="Oligopeptide ABC transporter, oligopeptide-binding protein"/>
    <property type="match status" value="1"/>
</dbReference>
<dbReference type="Gene3D" id="3.10.105.10">
    <property type="entry name" value="Dipeptide-binding Protein, Domain 3"/>
    <property type="match status" value="1"/>
</dbReference>
<dbReference type="FunFam" id="3.90.76.10:FF:000001">
    <property type="entry name" value="Oligopeptide ABC transporter substrate-binding protein"/>
    <property type="match status" value="1"/>
</dbReference>
<dbReference type="GO" id="GO:0015833">
    <property type="term" value="P:peptide transport"/>
    <property type="evidence" value="ECO:0007669"/>
    <property type="project" value="TreeGrafter"/>
</dbReference>
<dbReference type="GO" id="GO:1904680">
    <property type="term" value="F:peptide transmembrane transporter activity"/>
    <property type="evidence" value="ECO:0007669"/>
    <property type="project" value="TreeGrafter"/>
</dbReference>
<name>A0A1S8TWC5_9CLOT</name>
<reference evidence="7 8" key="1">
    <citation type="submission" date="2016-05" db="EMBL/GenBank/DDBJ databases">
        <title>Microbial solvent formation.</title>
        <authorList>
            <person name="Poehlein A."/>
            <person name="Montoya Solano J.D."/>
            <person name="Flitsch S."/>
            <person name="Krabben P."/>
            <person name="Duerre P."/>
            <person name="Daniel R."/>
        </authorList>
    </citation>
    <scope>NUCLEOTIDE SEQUENCE [LARGE SCALE GENOMIC DNA]</scope>
    <source>
        <strain evidence="7 8">DSM 2619</strain>
    </source>
</reference>
<feature type="chain" id="PRO_5039647355" evidence="5">
    <location>
        <begin position="25"/>
        <end position="553"/>
    </location>
</feature>
<comment type="caution">
    <text evidence="7">The sequence shown here is derived from an EMBL/GenBank/DDBJ whole genome shotgun (WGS) entry which is preliminary data.</text>
</comment>
<dbReference type="SUPFAM" id="SSF53850">
    <property type="entry name" value="Periplasmic binding protein-like II"/>
    <property type="match status" value="1"/>
</dbReference>
<evidence type="ECO:0000256" key="4">
    <source>
        <dbReference type="ARBA" id="ARBA00022729"/>
    </source>
</evidence>
<dbReference type="GO" id="GO:0043190">
    <property type="term" value="C:ATP-binding cassette (ABC) transporter complex"/>
    <property type="evidence" value="ECO:0007669"/>
    <property type="project" value="InterPro"/>
</dbReference>
<dbReference type="InterPro" id="IPR023765">
    <property type="entry name" value="SBP_5_CS"/>
</dbReference>
<sequence length="553" mass="61088">MKTIKVKKLCAVALAATLGLSILTGCGSKTDDKAATTASKQEITYNLGADPRTLDPALCTDTTGSSILSNSFAGLCELDDKEKAVPGEAEKWDVSDDKLTYTFHLKKDLKWSNGDPVKASDYEYEWKRLLNPETASEYAYQLYYLKGGQAYNEGKGSADAVGVKATDDNTLVVTLEGPTPYFLELTAQPYYFPVNQKVVESNKEWAADAKTLVSNGPFKITEYTIKDKVVLEKNDNYYDKDKVKLSKLTMKFVAEETSAWASYKSGQFDVVDTVPKSDIQGALKDGSAKKFPNVATYFLSINVSDKAKEVDPNAAKVLSDPKVRKALSIAIDRKAIVENVTKGGQVPAHGVIPLGVLGPDGKEYNEKTSYFGETADIEGAKKLLAEAGYPDGQGLPGLQILYNPESGHGDTMQAIQDMWKKIGVNAELQSQEWKVFLTTRVQKQYEIARDGWNADYVDPMTFLDMFVSTSAQNNCGYNNPKFDAVINAAKQELDANKRFDLLHQAEDMLMADMPIIPLYYYTRPIGIKDYVKGVKVSVMNTLYFKNAYVEGKK</sequence>
<dbReference type="AlphaFoldDB" id="A0A1S8TWC5"/>
<dbReference type="PROSITE" id="PS01040">
    <property type="entry name" value="SBP_BACTERIAL_5"/>
    <property type="match status" value="1"/>
</dbReference>
<keyword evidence="4 5" id="KW-0732">Signal</keyword>
<comment type="similarity">
    <text evidence="2">Belongs to the bacterial solute-binding protein 5 family.</text>
</comment>
<dbReference type="Gene3D" id="3.90.76.10">
    <property type="entry name" value="Dipeptide-binding Protein, Domain 1"/>
    <property type="match status" value="1"/>
</dbReference>
<comment type="subcellular location">
    <subcellularLocation>
        <location evidence="1">Cell membrane</location>
        <topology evidence="1">Lipid-anchor</topology>
    </subcellularLocation>
</comment>
<dbReference type="InterPro" id="IPR000914">
    <property type="entry name" value="SBP_5_dom"/>
</dbReference>
<dbReference type="InterPro" id="IPR030678">
    <property type="entry name" value="Peptide/Ni-bd"/>
</dbReference>
<dbReference type="PROSITE" id="PS51257">
    <property type="entry name" value="PROKAR_LIPOPROTEIN"/>
    <property type="match status" value="1"/>
</dbReference>
<keyword evidence="3" id="KW-0813">Transport</keyword>
<evidence type="ECO:0000256" key="3">
    <source>
        <dbReference type="ARBA" id="ARBA00022448"/>
    </source>
</evidence>
<dbReference type="Proteomes" id="UP000190890">
    <property type="component" value="Unassembled WGS sequence"/>
</dbReference>
<gene>
    <name evidence="7" type="primary">oppA</name>
    <name evidence="7" type="ORF">CLPUN_07440</name>
</gene>
<proteinExistence type="inferred from homology"/>
<organism evidence="7 8">
    <name type="scientific">Clostridium puniceum</name>
    <dbReference type="NCBI Taxonomy" id="29367"/>
    <lineage>
        <taxon>Bacteria</taxon>
        <taxon>Bacillati</taxon>
        <taxon>Bacillota</taxon>
        <taxon>Clostridia</taxon>
        <taxon>Eubacteriales</taxon>
        <taxon>Clostridiaceae</taxon>
        <taxon>Clostridium</taxon>
    </lineage>
</organism>
<accession>A0A1S8TWC5</accession>
<dbReference type="PANTHER" id="PTHR30290">
    <property type="entry name" value="PERIPLASMIC BINDING COMPONENT OF ABC TRANSPORTER"/>
    <property type="match status" value="1"/>
</dbReference>
<evidence type="ECO:0000256" key="1">
    <source>
        <dbReference type="ARBA" id="ARBA00004193"/>
    </source>
</evidence>
<feature type="signal peptide" evidence="5">
    <location>
        <begin position="1"/>
        <end position="24"/>
    </location>
</feature>
<dbReference type="PIRSF" id="PIRSF002741">
    <property type="entry name" value="MppA"/>
    <property type="match status" value="1"/>
</dbReference>
<keyword evidence="8" id="KW-1185">Reference proteome</keyword>
<evidence type="ECO:0000313" key="7">
    <source>
        <dbReference type="EMBL" id="OOM81882.1"/>
    </source>
</evidence>
<evidence type="ECO:0000313" key="8">
    <source>
        <dbReference type="Proteomes" id="UP000190890"/>
    </source>
</evidence>
<dbReference type="CDD" id="cd08504">
    <property type="entry name" value="PBP2_OppA"/>
    <property type="match status" value="1"/>
</dbReference>
<dbReference type="InterPro" id="IPR039424">
    <property type="entry name" value="SBP_5"/>
</dbReference>
<dbReference type="STRING" id="29367.CLPUN_07440"/>
<evidence type="ECO:0000256" key="2">
    <source>
        <dbReference type="ARBA" id="ARBA00005695"/>
    </source>
</evidence>
<evidence type="ECO:0000256" key="5">
    <source>
        <dbReference type="SAM" id="SignalP"/>
    </source>
</evidence>
<feature type="domain" description="Solute-binding protein family 5" evidence="6">
    <location>
        <begin position="84"/>
        <end position="473"/>
    </location>
</feature>